<keyword evidence="2" id="KW-1003">Cell membrane</keyword>
<name>A0A286G0V2_9BACT</name>
<feature type="transmembrane region" description="Helical" evidence="6">
    <location>
        <begin position="330"/>
        <end position="356"/>
    </location>
</feature>
<dbReference type="GO" id="GO:0022857">
    <property type="term" value="F:transmembrane transporter activity"/>
    <property type="evidence" value="ECO:0007669"/>
    <property type="project" value="TreeGrafter"/>
</dbReference>
<keyword evidence="10" id="KW-1185">Reference proteome</keyword>
<dbReference type="InterPro" id="IPR050250">
    <property type="entry name" value="Macrolide_Exporter_MacB"/>
</dbReference>
<protein>
    <submittedName>
        <fullName evidence="9">Putative ABC transport system permease protein</fullName>
    </submittedName>
</protein>
<evidence type="ECO:0000256" key="2">
    <source>
        <dbReference type="ARBA" id="ARBA00022475"/>
    </source>
</evidence>
<evidence type="ECO:0000313" key="10">
    <source>
        <dbReference type="Proteomes" id="UP000219452"/>
    </source>
</evidence>
<keyword evidence="3 6" id="KW-0812">Transmembrane</keyword>
<feature type="domain" description="ABC3 transporter permease C-terminal" evidence="7">
    <location>
        <begin position="289"/>
        <end position="402"/>
    </location>
</feature>
<dbReference type="OrthoDB" id="5933722at2"/>
<evidence type="ECO:0000313" key="9">
    <source>
        <dbReference type="EMBL" id="SOD89160.1"/>
    </source>
</evidence>
<dbReference type="InterPro" id="IPR003838">
    <property type="entry name" value="ABC3_permease_C"/>
</dbReference>
<reference evidence="10" key="1">
    <citation type="submission" date="2017-09" db="EMBL/GenBank/DDBJ databases">
        <authorList>
            <person name="Varghese N."/>
            <person name="Submissions S."/>
        </authorList>
    </citation>
    <scope>NUCLEOTIDE SEQUENCE [LARGE SCALE GENOMIC DNA]</scope>
    <source>
        <strain evidence="10">DSM 29961</strain>
    </source>
</reference>
<dbReference type="EMBL" id="OCNH01000002">
    <property type="protein sequence ID" value="SOD89160.1"/>
    <property type="molecule type" value="Genomic_DNA"/>
</dbReference>
<dbReference type="GO" id="GO:0005886">
    <property type="term" value="C:plasma membrane"/>
    <property type="evidence" value="ECO:0007669"/>
    <property type="project" value="UniProtKB-SubCell"/>
</dbReference>
<evidence type="ECO:0000256" key="6">
    <source>
        <dbReference type="SAM" id="Phobius"/>
    </source>
</evidence>
<evidence type="ECO:0000256" key="5">
    <source>
        <dbReference type="ARBA" id="ARBA00023136"/>
    </source>
</evidence>
<dbReference type="InterPro" id="IPR025857">
    <property type="entry name" value="MacB_PCD"/>
</dbReference>
<evidence type="ECO:0000256" key="4">
    <source>
        <dbReference type="ARBA" id="ARBA00022989"/>
    </source>
</evidence>
<evidence type="ECO:0000259" key="7">
    <source>
        <dbReference type="Pfam" id="PF02687"/>
    </source>
</evidence>
<dbReference type="Pfam" id="PF02687">
    <property type="entry name" value="FtsX"/>
    <property type="match status" value="2"/>
</dbReference>
<evidence type="ECO:0000259" key="8">
    <source>
        <dbReference type="Pfam" id="PF12704"/>
    </source>
</evidence>
<dbReference type="Pfam" id="PF12704">
    <property type="entry name" value="MacB_PCD"/>
    <property type="match status" value="2"/>
</dbReference>
<feature type="transmembrane region" description="Helical" evidence="6">
    <location>
        <begin position="376"/>
        <end position="407"/>
    </location>
</feature>
<organism evidence="9 10">
    <name type="scientific">Spirosoma fluviale</name>
    <dbReference type="NCBI Taxonomy" id="1597977"/>
    <lineage>
        <taxon>Bacteria</taxon>
        <taxon>Pseudomonadati</taxon>
        <taxon>Bacteroidota</taxon>
        <taxon>Cytophagia</taxon>
        <taxon>Cytophagales</taxon>
        <taxon>Cytophagaceae</taxon>
        <taxon>Spirosoma</taxon>
    </lineage>
</organism>
<evidence type="ECO:0000256" key="1">
    <source>
        <dbReference type="ARBA" id="ARBA00004651"/>
    </source>
</evidence>
<dbReference type="PANTHER" id="PTHR30572:SF18">
    <property type="entry name" value="ABC-TYPE MACROLIDE FAMILY EXPORT SYSTEM PERMEASE COMPONENT 2"/>
    <property type="match status" value="1"/>
</dbReference>
<feature type="domain" description="ABC3 transporter permease C-terminal" evidence="7">
    <location>
        <begin position="690"/>
        <end position="790"/>
    </location>
</feature>
<feature type="transmembrane region" description="Helical" evidence="6">
    <location>
        <begin position="771"/>
        <end position="789"/>
    </location>
</feature>
<keyword evidence="4 6" id="KW-1133">Transmembrane helix</keyword>
<evidence type="ECO:0000256" key="3">
    <source>
        <dbReference type="ARBA" id="ARBA00022692"/>
    </source>
</evidence>
<feature type="transmembrane region" description="Helical" evidence="6">
    <location>
        <begin position="21"/>
        <end position="41"/>
    </location>
</feature>
<feature type="domain" description="MacB-like periplasmic core" evidence="8">
    <location>
        <begin position="442"/>
        <end position="637"/>
    </location>
</feature>
<feature type="transmembrane region" description="Helical" evidence="6">
    <location>
        <begin position="737"/>
        <end position="756"/>
    </location>
</feature>
<dbReference type="AlphaFoldDB" id="A0A286G0V2"/>
<feature type="domain" description="MacB-like periplasmic core" evidence="8">
    <location>
        <begin position="21"/>
        <end position="243"/>
    </location>
</feature>
<proteinExistence type="predicted"/>
<sequence>MLQNYLKIALRNLARRRFYALVTLFGLTVGITFLLLIGSYIQGELAVNTTLRHVDRQYLLQSRWRVTDMGSEIGSLAPMGPALRQSYPNLVANYYRTYGVNAIVSSGEKHFREPMQVGDSTLLSMFGFPLAYGDPKTALSEPNTVVVTAALAQKYFQQTNVLRRQLTIQTPGAGKQVFTITGVLSNQPDNSVTHLFDQPEQLFISLRNFGYFSDAKGLNAWENRSIVTYLELQPGTSAEQLTQPFAQLLKTHAPPDIRGNLQPFLSPLRSFHLKADNELVGKMLLTLTVVALFILLMAVVNFVNITIGMSATRLREIGVRKVLGGLKQQVIAQFLVEAVLLTAGAALLALGCYELFRSTFATVLEKPIPSLLSWSPYAFLGLAVLVFVIGLLAGSYPAFVLSGLPSVDSLKGKLVASVQKGVGFRRALIVFQFTVAILVFVGAIVINRQVSFFFSKNLGYQKDQILAIKSVPRDWSTAGVQRMAGIRNQLARVPGVAGVSLSFEIPDGASSGSVSMVAQGQDSTQAITANSITTDEWYAQTYGLTLKAGRFFNADGGGYDSLSVVMNESATKALGWTRPEKALGQQVVFRGGTFRIRGVLTDFHFGSLRETIRPLVFIPVRKDPIYRYLSIKIAPGRQAGASLPETVAAIGNEWARLFPDAPFDYSFMDDTLQKLYKTEIQLQKASRLATSLALIIVFLGVLGLVSLNVTHRTKEIGIRKVLGSSTLGIVNLFMKEFVLILVIANVIAWPAAYYLLSDWLTRFAYRTDLSWWPFALVAFVLALLTGAVVSTQTIKAALANPVKSLRSE</sequence>
<dbReference type="PANTHER" id="PTHR30572">
    <property type="entry name" value="MEMBRANE COMPONENT OF TRANSPORTER-RELATED"/>
    <property type="match status" value="1"/>
</dbReference>
<feature type="transmembrane region" description="Helical" evidence="6">
    <location>
        <begin position="427"/>
        <end position="446"/>
    </location>
</feature>
<feature type="transmembrane region" description="Helical" evidence="6">
    <location>
        <begin position="688"/>
        <end position="710"/>
    </location>
</feature>
<gene>
    <name evidence="9" type="ORF">SAMN06269250_2970</name>
</gene>
<dbReference type="Proteomes" id="UP000219452">
    <property type="component" value="Unassembled WGS sequence"/>
</dbReference>
<feature type="transmembrane region" description="Helical" evidence="6">
    <location>
        <begin position="283"/>
        <end position="309"/>
    </location>
</feature>
<keyword evidence="5 6" id="KW-0472">Membrane</keyword>
<dbReference type="RefSeq" id="WP_097126570.1">
    <property type="nucleotide sequence ID" value="NZ_OCNH01000002.1"/>
</dbReference>
<comment type="subcellular location">
    <subcellularLocation>
        <location evidence="1">Cell membrane</location>
        <topology evidence="1">Multi-pass membrane protein</topology>
    </subcellularLocation>
</comment>
<accession>A0A286G0V2</accession>